<evidence type="ECO:0000256" key="1">
    <source>
        <dbReference type="SAM" id="Phobius"/>
    </source>
</evidence>
<accession>Q2CCD1</accession>
<keyword evidence="1" id="KW-0812">Transmembrane</keyword>
<proteinExistence type="predicted"/>
<evidence type="ECO:0000313" key="3">
    <source>
        <dbReference type="Proteomes" id="UP000003635"/>
    </source>
</evidence>
<dbReference type="Proteomes" id="UP000003635">
    <property type="component" value="Unassembled WGS sequence"/>
</dbReference>
<dbReference type="HOGENOM" id="CLU_3366135_0_0_5"/>
<name>Q2CCD1_OCEGH</name>
<organism evidence="2 3">
    <name type="scientific">Oceanicola granulosus (strain ATCC BAA-861 / DSM 15982 / KCTC 12143 / HTCC2516)</name>
    <dbReference type="NCBI Taxonomy" id="314256"/>
    <lineage>
        <taxon>Bacteria</taxon>
        <taxon>Pseudomonadati</taxon>
        <taxon>Pseudomonadota</taxon>
        <taxon>Alphaproteobacteria</taxon>
        <taxon>Rhodobacterales</taxon>
        <taxon>Roseobacteraceae</taxon>
        <taxon>Oceanicola</taxon>
    </lineage>
</organism>
<keyword evidence="3" id="KW-1185">Reference proteome</keyword>
<dbReference type="AlphaFoldDB" id="Q2CCD1"/>
<dbReference type="EMBL" id="AAOT01000031">
    <property type="protein sequence ID" value="EAR50302.1"/>
    <property type="molecule type" value="Genomic_DNA"/>
</dbReference>
<keyword evidence="1" id="KW-1133">Transmembrane helix</keyword>
<reference evidence="2 3" key="1">
    <citation type="journal article" date="2010" name="J. Bacteriol.">
        <title>Genome sequences of Oceanicola granulosus HTCC2516(T) and Oceanicola batsensis HTCC2597(TDelta).</title>
        <authorList>
            <person name="Thrash J.C."/>
            <person name="Cho J.C."/>
            <person name="Vergin K.L."/>
            <person name="Giovannoni S.J."/>
        </authorList>
    </citation>
    <scope>NUCLEOTIDE SEQUENCE [LARGE SCALE GENOMIC DNA]</scope>
    <source>
        <strain evidence="3">ATCC BAA-861 / DSM 15982 / KCTC 12143 / HTCC2516</strain>
    </source>
</reference>
<feature type="transmembrane region" description="Helical" evidence="1">
    <location>
        <begin position="6"/>
        <end position="25"/>
    </location>
</feature>
<evidence type="ECO:0000313" key="2">
    <source>
        <dbReference type="EMBL" id="EAR50302.1"/>
    </source>
</evidence>
<gene>
    <name evidence="2" type="ORF">OG2516_07143</name>
</gene>
<sequence>MQPDGALWLSNQVGLMTRFMFIRMGRYKSGKMMIE</sequence>
<keyword evidence="1" id="KW-0472">Membrane</keyword>
<comment type="caution">
    <text evidence="2">The sequence shown here is derived from an EMBL/GenBank/DDBJ whole genome shotgun (WGS) entry which is preliminary data.</text>
</comment>
<protein>
    <submittedName>
        <fullName evidence="2">Uncharacterized protein</fullName>
    </submittedName>
</protein>